<dbReference type="Gene3D" id="3.40.630.30">
    <property type="match status" value="1"/>
</dbReference>
<keyword evidence="13" id="KW-1185">Reference proteome</keyword>
<feature type="region of interest" description="Disordered" evidence="10">
    <location>
        <begin position="159"/>
        <end position="193"/>
    </location>
</feature>
<reference evidence="14 15" key="1">
    <citation type="submission" date="2025-04" db="UniProtKB">
        <authorList>
            <consortium name="RefSeq"/>
        </authorList>
    </citation>
    <scope>IDENTIFICATION</scope>
    <source>
        <tissue evidence="14 15">Gonads</tissue>
    </source>
</reference>
<evidence type="ECO:0000256" key="1">
    <source>
        <dbReference type="ARBA" id="ARBA00004123"/>
    </source>
</evidence>
<keyword evidence="9" id="KW-0012">Acyltransferase</keyword>
<evidence type="ECO:0000256" key="3">
    <source>
        <dbReference type="ARBA" id="ARBA00022679"/>
    </source>
</evidence>
<feature type="compositionally biased region" description="Polar residues" evidence="10">
    <location>
        <begin position="411"/>
        <end position="427"/>
    </location>
</feature>
<evidence type="ECO:0000259" key="12">
    <source>
        <dbReference type="Pfam" id="PF13880"/>
    </source>
</evidence>
<organism evidence="13 15">
    <name type="scientific">Lingula anatina</name>
    <name type="common">Brachiopod</name>
    <name type="synonym">Lingula unguis</name>
    <dbReference type="NCBI Taxonomy" id="7574"/>
    <lineage>
        <taxon>Eukaryota</taxon>
        <taxon>Metazoa</taxon>
        <taxon>Spiralia</taxon>
        <taxon>Lophotrochozoa</taxon>
        <taxon>Brachiopoda</taxon>
        <taxon>Linguliformea</taxon>
        <taxon>Lingulata</taxon>
        <taxon>Lingulida</taxon>
        <taxon>Linguloidea</taxon>
        <taxon>Lingulidae</taxon>
        <taxon>Lingula</taxon>
    </lineage>
</organism>
<dbReference type="GO" id="GO:0000785">
    <property type="term" value="C:chromatin"/>
    <property type="evidence" value="ECO:0007669"/>
    <property type="project" value="TreeGrafter"/>
</dbReference>
<evidence type="ECO:0000259" key="11">
    <source>
        <dbReference type="Pfam" id="PF13878"/>
    </source>
</evidence>
<dbReference type="RefSeq" id="XP_013419017.1">
    <property type="nucleotide sequence ID" value="XM_013563563.1"/>
</dbReference>
<evidence type="ECO:0000256" key="10">
    <source>
        <dbReference type="SAM" id="MobiDB-lite"/>
    </source>
</evidence>
<dbReference type="Pfam" id="PF13880">
    <property type="entry name" value="Acetyltransf_13"/>
    <property type="match status" value="1"/>
</dbReference>
<dbReference type="PANTHER" id="PTHR45884">
    <property type="entry name" value="N-ACETYLTRANSFERASE ECO"/>
    <property type="match status" value="1"/>
</dbReference>
<evidence type="ECO:0000256" key="7">
    <source>
        <dbReference type="ARBA" id="ARBA00023242"/>
    </source>
</evidence>
<name>A0A1S3K8R2_LINAN</name>
<dbReference type="RefSeq" id="XP_013419025.1">
    <property type="nucleotide sequence ID" value="XM_013563571.1"/>
</dbReference>
<evidence type="ECO:0000256" key="9">
    <source>
        <dbReference type="ARBA" id="ARBA00023315"/>
    </source>
</evidence>
<keyword evidence="6" id="KW-0862">Zinc</keyword>
<comment type="subcellular location">
    <subcellularLocation>
        <location evidence="1">Nucleus</location>
    </subcellularLocation>
</comment>
<dbReference type="AlphaFoldDB" id="A0A1S3K8R2"/>
<dbReference type="KEGG" id="lak:106179793"/>
<feature type="compositionally biased region" description="Polar residues" evidence="10">
    <location>
        <begin position="341"/>
        <end position="351"/>
    </location>
</feature>
<protein>
    <submittedName>
        <fullName evidence="14">N-acetyltransferase ESCO2 isoform X1</fullName>
    </submittedName>
    <submittedName>
        <fullName evidence="15">N-acetyltransferase ESCO2 isoform X2</fullName>
    </submittedName>
</protein>
<feature type="compositionally biased region" description="Basic and acidic residues" evidence="10">
    <location>
        <begin position="105"/>
        <end position="120"/>
    </location>
</feature>
<keyword evidence="4" id="KW-0479">Metal-binding</keyword>
<dbReference type="GO" id="GO:0007064">
    <property type="term" value="P:mitotic sister chromatid cohesion"/>
    <property type="evidence" value="ECO:0007669"/>
    <property type="project" value="TreeGrafter"/>
</dbReference>
<dbReference type="Pfam" id="PF13878">
    <property type="entry name" value="zf-C2H2_3"/>
    <property type="match status" value="1"/>
</dbReference>
<dbReference type="CDD" id="cd04301">
    <property type="entry name" value="NAT_SF"/>
    <property type="match status" value="1"/>
</dbReference>
<feature type="domain" description="N-acetyltransferase ESCO acetyl-transferase" evidence="12">
    <location>
        <begin position="613"/>
        <end position="681"/>
    </location>
</feature>
<evidence type="ECO:0000313" key="14">
    <source>
        <dbReference type="RefSeq" id="XP_013419017.1"/>
    </source>
</evidence>
<evidence type="ECO:0000256" key="2">
    <source>
        <dbReference type="ARBA" id="ARBA00005816"/>
    </source>
</evidence>
<dbReference type="GO" id="GO:0005634">
    <property type="term" value="C:nucleus"/>
    <property type="evidence" value="ECO:0007669"/>
    <property type="project" value="UniProtKB-SubCell"/>
</dbReference>
<dbReference type="PANTHER" id="PTHR45884:SF2">
    <property type="entry name" value="N-ACETYLTRANSFERASE ECO"/>
    <property type="match status" value="1"/>
</dbReference>
<dbReference type="InterPro" id="IPR016181">
    <property type="entry name" value="Acyl_CoA_acyltransferase"/>
</dbReference>
<feature type="region of interest" description="Disordered" evidence="10">
    <location>
        <begin position="258"/>
        <end position="283"/>
    </location>
</feature>
<feature type="region of interest" description="Disordered" evidence="10">
    <location>
        <begin position="372"/>
        <end position="456"/>
    </location>
</feature>
<evidence type="ECO:0000256" key="4">
    <source>
        <dbReference type="ARBA" id="ARBA00022723"/>
    </source>
</evidence>
<feature type="domain" description="N-acetyltransferase ESCO zinc-finger" evidence="11">
    <location>
        <begin position="460"/>
        <end position="499"/>
    </location>
</feature>
<evidence type="ECO:0000313" key="13">
    <source>
        <dbReference type="Proteomes" id="UP000085678"/>
    </source>
</evidence>
<keyword evidence="7" id="KW-0539">Nucleus</keyword>
<evidence type="ECO:0000256" key="8">
    <source>
        <dbReference type="ARBA" id="ARBA00023306"/>
    </source>
</evidence>
<feature type="compositionally biased region" description="Polar residues" evidence="10">
    <location>
        <begin position="264"/>
        <end position="280"/>
    </location>
</feature>
<dbReference type="GO" id="GO:0061733">
    <property type="term" value="F:protein-lysine-acetyltransferase activity"/>
    <property type="evidence" value="ECO:0007669"/>
    <property type="project" value="TreeGrafter"/>
</dbReference>
<gene>
    <name evidence="14 15" type="primary">LOC106179793</name>
</gene>
<dbReference type="SUPFAM" id="SSF55729">
    <property type="entry name" value="Acyl-CoA N-acyltransferases (Nat)"/>
    <property type="match status" value="1"/>
</dbReference>
<keyword evidence="5" id="KW-0863">Zinc-finger</keyword>
<dbReference type="GeneID" id="106179793"/>
<keyword evidence="8" id="KW-0131">Cell cycle</keyword>
<keyword evidence="3" id="KW-0808">Transferase</keyword>
<evidence type="ECO:0000256" key="6">
    <source>
        <dbReference type="ARBA" id="ARBA00022833"/>
    </source>
</evidence>
<evidence type="ECO:0000313" key="15">
    <source>
        <dbReference type="RefSeq" id="XP_013419025.1"/>
    </source>
</evidence>
<feature type="region of interest" description="Disordered" evidence="10">
    <location>
        <begin position="327"/>
        <end position="353"/>
    </location>
</feature>
<accession>A0A1S3K8R2</accession>
<feature type="region of interest" description="Disordered" evidence="10">
    <location>
        <begin position="1"/>
        <end position="129"/>
    </location>
</feature>
<feature type="compositionally biased region" description="Polar residues" evidence="10">
    <location>
        <begin position="41"/>
        <end position="51"/>
    </location>
</feature>
<comment type="similarity">
    <text evidence="2">Belongs to the acetyltransferase family. ECO subfamily.</text>
</comment>
<feature type="compositionally biased region" description="Basic residues" evidence="10">
    <location>
        <begin position="93"/>
        <end position="104"/>
    </location>
</feature>
<dbReference type="OrthoDB" id="428854at2759"/>
<dbReference type="GO" id="GO:0008270">
    <property type="term" value="F:zinc ion binding"/>
    <property type="evidence" value="ECO:0007669"/>
    <property type="project" value="UniProtKB-KW"/>
</dbReference>
<feature type="compositionally biased region" description="Polar residues" evidence="10">
    <location>
        <begin position="386"/>
        <end position="396"/>
    </location>
</feature>
<evidence type="ECO:0000256" key="5">
    <source>
        <dbReference type="ARBA" id="ARBA00022771"/>
    </source>
</evidence>
<dbReference type="InterPro" id="IPR028009">
    <property type="entry name" value="ESCO_Acetyltransf_dom"/>
</dbReference>
<dbReference type="STRING" id="7574.A0A1S3K8R2"/>
<sequence length="685" mass="76123">MMATVAGAEYSSPYTRSRKRKLLDSPEQKQKPKRKGKKETSPLSAFSFYNTPKSSPPPEKDSKSQPISPDIDSNDSDSRDSLNLESLGIRVKPVQKKSGTKQSKKMVEENGHKEGSDHNKSSPRKTISVKPYFHANTRLNTEDCAEMLCIMDGDITPRKKRPCLDDDKIEMSSPDTGDSMEPQGSSTPLMPSSPLSDVSENIFNVSNDGSTPGGRKFFKSRDSDKHAARKLLAVRYQFSYNKIPKRNGSLKKVAKKYANGRSCKPQQVTSNGKKTSSVTPPTAPVKITKQIIDDFSQLQNPEEKSQQVVPDVTDQQLTGQLYSQDLFSEGSHNGLGKQTIRDSGNGSQESSAAVDKLEGGYAQTPELFSDLASTVSESSTSEVDSNETITPLSESPKTPDRKTKLFPIFTAQANKQSRTGNTSSPRGATTPLGSRKSLSPGPSPARLSRKRITDKENREQLIIDAGQKQIGAIQCKTCGMFYTPSDPTDKTAHSKFHDKLETALSFPGWKKERIVQGFYDGSRIIAVVEDDPKYALRKLDEIQQIVDDELGFQENLYNIQKRKTYLYISCDKQIVGLCVTEEISHGYRVLPDSQTSSEHSDRQRAWCCSTEKQPACCGINRIWVSRKHRGQGIATKLIDCIRRNFTLGYTLNTDDIAFSDPTPDGKLFATKYTGTKQFLVYKYNM</sequence>
<dbReference type="Proteomes" id="UP000085678">
    <property type="component" value="Unplaced"/>
</dbReference>
<dbReference type="InterPro" id="IPR028005">
    <property type="entry name" value="AcTrfase_ESCO_Znf_dom"/>
</dbReference>
<proteinExistence type="inferred from homology"/>
<feature type="compositionally biased region" description="Low complexity" evidence="10">
    <location>
        <begin position="372"/>
        <end position="383"/>
    </location>
</feature>